<feature type="transmembrane region" description="Helical" evidence="2">
    <location>
        <begin position="52"/>
        <end position="77"/>
    </location>
</feature>
<feature type="compositionally biased region" description="Basic and acidic residues" evidence="1">
    <location>
        <begin position="738"/>
        <end position="760"/>
    </location>
</feature>
<keyword evidence="5" id="KW-1185">Reference proteome</keyword>
<evidence type="ECO:0000313" key="4">
    <source>
        <dbReference type="EMBL" id="KAF4635618.1"/>
    </source>
</evidence>
<protein>
    <recommendedName>
        <fullName evidence="3">MHYT domain-containing protein</fullName>
    </recommendedName>
</protein>
<dbReference type="AlphaFoldDB" id="A0A8H4RU27"/>
<feature type="transmembrane region" description="Helical" evidence="2">
    <location>
        <begin position="157"/>
        <end position="183"/>
    </location>
</feature>
<feature type="domain" description="MHYT" evidence="3">
    <location>
        <begin position="20"/>
        <end position="219"/>
    </location>
</feature>
<evidence type="ECO:0000256" key="2">
    <source>
        <dbReference type="SAM" id="Phobius"/>
    </source>
</evidence>
<feature type="transmembrane region" description="Helical" evidence="2">
    <location>
        <begin position="125"/>
        <end position="145"/>
    </location>
</feature>
<keyword evidence="2" id="KW-0472">Membrane</keyword>
<dbReference type="OrthoDB" id="264015at2759"/>
<dbReference type="EMBL" id="JAAMPI010000109">
    <property type="protein sequence ID" value="KAF4635618.1"/>
    <property type="molecule type" value="Genomic_DNA"/>
</dbReference>
<dbReference type="InterPro" id="IPR005330">
    <property type="entry name" value="MHYT_dom"/>
</dbReference>
<feature type="region of interest" description="Disordered" evidence="1">
    <location>
        <begin position="729"/>
        <end position="761"/>
    </location>
</feature>
<feature type="transmembrane region" description="Helical" evidence="2">
    <location>
        <begin position="195"/>
        <end position="215"/>
    </location>
</feature>
<sequence length="841" mass="92941">MSDDFALWQEWEGHIVPREFSTGYVVLSYVVSFVGAWTTLELISRRTFGRGFYNWSLLFGASISMGGVAIWCMHFISNRAITLGDGQTSIQIAYNPGFTAISFFVPILVLLAAFTAFGSNDRVSLFRVSAGGTLAGLAICGMHYLGQAGISNYTCVYSIINVVGSAIVAVAASIVALSVFFVLRATWTDSWWKRALCAIILAGAVFGMHWLASVGTQYRLKKTDPSSSHNISRDSTVVVVIVLSIAACLILVVFTTVAQRRRALSADRAQQVVLASAIFDQHGRIMVTPEGRLPNQKIMTSYVEWSLDDILGISHPVFHWTFRASRNWSSVSNVLCNMRNHLYSTSTSPTSYVDLNSDEGMAAEHYSAVFRQLFCVAAADLAEQLNEPLEDVGVLFHEIFSTGQVAVQKSKARQSTTETSVDLERDDMVPTMPGRGRLLFLVRRADRKEADRLSASGYRFAKVTHVVNIIARSMQINCHDLQGPFSRMCEYANGTNILRPGVYLACFAIRSSPRGGFDVLVRKGAGNQLPATQLPIDCLNDWKINYLSRLDGWSVTACLTFLRSKLVCSTILKREQIFATQLCHTLEALRQEINDPLFDDALLIGTTVAAPSCGVGEDGKPNQAILIAFRLTLPTQFRATGQNLEFTHLGFFRTQQAVENNSSDHALFARNIHEEFGSAPNRKRMSKGGGWKNLKSARFLNSIRNPKSRSMQGIMGQSDVSLPALVSNAHTKNSGSRDWNRNTDRELKTQPRVNSDRDPETELVEAQTFRGSKAGQEGDIDVRDLTDESSGAKVDGELGVKEIEETQDTQMGGWGRVMNEVEDRETTASLAVRLEEYLDDI</sequence>
<dbReference type="Proteomes" id="UP000566819">
    <property type="component" value="Unassembled WGS sequence"/>
</dbReference>
<evidence type="ECO:0000313" key="5">
    <source>
        <dbReference type="Proteomes" id="UP000566819"/>
    </source>
</evidence>
<dbReference type="PANTHER" id="PTHR35152">
    <property type="entry name" value="DOMAIN SIGNALLING PROTEIN, PUTATIVE (AFU_ORTHOLOGUE AFUA_5G11310)-RELATED"/>
    <property type="match status" value="1"/>
</dbReference>
<keyword evidence="2" id="KW-1133">Transmembrane helix</keyword>
<organism evidence="4 5">
    <name type="scientific">Cudoniella acicularis</name>
    <dbReference type="NCBI Taxonomy" id="354080"/>
    <lineage>
        <taxon>Eukaryota</taxon>
        <taxon>Fungi</taxon>
        <taxon>Dikarya</taxon>
        <taxon>Ascomycota</taxon>
        <taxon>Pezizomycotina</taxon>
        <taxon>Leotiomycetes</taxon>
        <taxon>Helotiales</taxon>
        <taxon>Tricladiaceae</taxon>
        <taxon>Cudoniella</taxon>
    </lineage>
</organism>
<gene>
    <name evidence="4" type="ORF">G7Y89_g2472</name>
</gene>
<dbReference type="PROSITE" id="PS50924">
    <property type="entry name" value="MHYT"/>
    <property type="match status" value="1"/>
</dbReference>
<name>A0A8H4RU27_9HELO</name>
<evidence type="ECO:0000256" key="1">
    <source>
        <dbReference type="SAM" id="MobiDB-lite"/>
    </source>
</evidence>
<comment type="caution">
    <text evidence="4">The sequence shown here is derived from an EMBL/GenBank/DDBJ whole genome shotgun (WGS) entry which is preliminary data.</text>
</comment>
<proteinExistence type="predicted"/>
<feature type="transmembrane region" description="Helical" evidence="2">
    <location>
        <begin position="97"/>
        <end position="118"/>
    </location>
</feature>
<feature type="transmembrane region" description="Helical" evidence="2">
    <location>
        <begin position="20"/>
        <end position="40"/>
    </location>
</feature>
<accession>A0A8H4RU27</accession>
<evidence type="ECO:0000259" key="3">
    <source>
        <dbReference type="PROSITE" id="PS50924"/>
    </source>
</evidence>
<reference evidence="4 5" key="1">
    <citation type="submission" date="2020-03" db="EMBL/GenBank/DDBJ databases">
        <title>Draft Genome Sequence of Cudoniella acicularis.</title>
        <authorList>
            <person name="Buettner E."/>
            <person name="Kellner H."/>
        </authorList>
    </citation>
    <scope>NUCLEOTIDE SEQUENCE [LARGE SCALE GENOMIC DNA]</scope>
    <source>
        <strain evidence="4 5">DSM 108380</strain>
    </source>
</reference>
<dbReference type="PANTHER" id="PTHR35152:SF1">
    <property type="entry name" value="DOMAIN SIGNALLING PROTEIN, PUTATIVE (AFU_ORTHOLOGUE AFUA_5G11310)-RELATED"/>
    <property type="match status" value="1"/>
</dbReference>
<dbReference type="Pfam" id="PF03707">
    <property type="entry name" value="MHYT"/>
    <property type="match status" value="2"/>
</dbReference>
<keyword evidence="2" id="KW-0812">Transmembrane</keyword>
<feature type="transmembrane region" description="Helical" evidence="2">
    <location>
        <begin position="235"/>
        <end position="258"/>
    </location>
</feature>